<proteinExistence type="predicted"/>
<protein>
    <submittedName>
        <fullName evidence="1">Uncharacterized protein</fullName>
    </submittedName>
</protein>
<reference evidence="1" key="1">
    <citation type="journal article" date="2015" name="Nature">
        <title>Complex archaea that bridge the gap between prokaryotes and eukaryotes.</title>
        <authorList>
            <person name="Spang A."/>
            <person name="Saw J.H."/>
            <person name="Jorgensen S.L."/>
            <person name="Zaremba-Niedzwiedzka K."/>
            <person name="Martijn J."/>
            <person name="Lind A.E."/>
            <person name="van Eijk R."/>
            <person name="Schleper C."/>
            <person name="Guy L."/>
            <person name="Ettema T.J."/>
        </authorList>
    </citation>
    <scope>NUCLEOTIDE SEQUENCE</scope>
</reference>
<organism evidence="1">
    <name type="scientific">marine sediment metagenome</name>
    <dbReference type="NCBI Taxonomy" id="412755"/>
    <lineage>
        <taxon>unclassified sequences</taxon>
        <taxon>metagenomes</taxon>
        <taxon>ecological metagenomes</taxon>
    </lineage>
</organism>
<dbReference type="AlphaFoldDB" id="A0A0F9YQB0"/>
<dbReference type="EMBL" id="LAZR01000014">
    <property type="protein sequence ID" value="KKO06844.1"/>
    <property type="molecule type" value="Genomic_DNA"/>
</dbReference>
<gene>
    <name evidence="1" type="ORF">LCGC14_0060280</name>
</gene>
<comment type="caution">
    <text evidence="1">The sequence shown here is derived from an EMBL/GenBank/DDBJ whole genome shotgun (WGS) entry which is preliminary data.</text>
</comment>
<name>A0A0F9YQB0_9ZZZZ</name>
<accession>A0A0F9YQB0</accession>
<evidence type="ECO:0000313" key="1">
    <source>
        <dbReference type="EMBL" id="KKO06844.1"/>
    </source>
</evidence>
<sequence>MRICVKDSNGTYNAKVDGTDIKASCTASPAQAAARAACKAFNLAHDEVEVAISGGDRELTWYTAKPTGTGARARANMSFEELFDEVICGKSA</sequence>